<keyword evidence="1" id="KW-0378">Hydrolase</keyword>
<protein>
    <submittedName>
        <fullName evidence="4">SpoIIE family protein phosphatase</fullName>
    </submittedName>
</protein>
<feature type="coiled-coil region" evidence="2">
    <location>
        <begin position="117"/>
        <end position="151"/>
    </location>
</feature>
<reference evidence="4 5" key="1">
    <citation type="submission" date="2024-04" db="EMBL/GenBank/DDBJ databases">
        <title>Salinicola lusitanus LLJ914,a marine bacterium isolated from the Okinawa Trough.</title>
        <authorList>
            <person name="Li J."/>
        </authorList>
    </citation>
    <scope>NUCLEOTIDE SEQUENCE [LARGE SCALE GENOMIC DNA]</scope>
    <source>
        <strain evidence="4 5">LLJ914</strain>
    </source>
</reference>
<dbReference type="Gene3D" id="3.60.40.10">
    <property type="entry name" value="PPM-type phosphatase domain"/>
    <property type="match status" value="1"/>
</dbReference>
<gene>
    <name evidence="4" type="ORF">AAGT95_18335</name>
</gene>
<dbReference type="InterPro" id="IPR036457">
    <property type="entry name" value="PPM-type-like_dom_sf"/>
</dbReference>
<evidence type="ECO:0000259" key="3">
    <source>
        <dbReference type="SMART" id="SM00331"/>
    </source>
</evidence>
<evidence type="ECO:0000313" key="5">
    <source>
        <dbReference type="Proteomes" id="UP001453229"/>
    </source>
</evidence>
<dbReference type="InterPro" id="IPR001932">
    <property type="entry name" value="PPM-type_phosphatase-like_dom"/>
</dbReference>
<evidence type="ECO:0000256" key="1">
    <source>
        <dbReference type="ARBA" id="ARBA00022801"/>
    </source>
</evidence>
<keyword evidence="5" id="KW-1185">Reference proteome</keyword>
<keyword evidence="2" id="KW-0175">Coiled coil</keyword>
<dbReference type="PANTHER" id="PTHR43156">
    <property type="entry name" value="STAGE II SPORULATION PROTEIN E-RELATED"/>
    <property type="match status" value="1"/>
</dbReference>
<dbReference type="SUPFAM" id="SSF52172">
    <property type="entry name" value="CheY-like"/>
    <property type="match status" value="1"/>
</dbReference>
<dbReference type="Pfam" id="PF07228">
    <property type="entry name" value="SpoIIE"/>
    <property type="match status" value="1"/>
</dbReference>
<dbReference type="Proteomes" id="UP001453229">
    <property type="component" value="Chromosome"/>
</dbReference>
<accession>A0ABZ3CRG8</accession>
<dbReference type="InterPro" id="IPR011006">
    <property type="entry name" value="CheY-like_superfamily"/>
</dbReference>
<dbReference type="SMART" id="SM00331">
    <property type="entry name" value="PP2C_SIG"/>
    <property type="match status" value="1"/>
</dbReference>
<sequence>MSNTLSDELPVIGLIDLPGPDRERLIEELSRLDIVVRAAVSVSALPAHCDLVVAHVRAVTHDGWERLAVGRPTIVISESRRDDDLHKALDAGLIDYLVEPLKHVDILRRLIERALELKRLSRDHSESRAELEALNDRLERHLEMLRDDQRAGGHVQRKLLPPPGVVHHGVRCDYWFAPSLYLSGDFLDFQRCDERYSFFYFADVAGHGASSAFVTVLLKYLCNRWLAQWRTLLPEAFPSRWLGELNRELLETGIGKHATIFAGVLDHERRFLHYALGAQLPMPILQAEGQSGYLGGEGPPVGLFPDVEYPIYGCPLPESFRLWFCSDGILECLPEGSLNARLKELEHRTTHCTSVDDLREGLALGDPLPDDLSMMTLSGFDHD</sequence>
<name>A0ABZ3CRG8_9GAMM</name>
<feature type="domain" description="PPM-type phosphatase" evidence="3">
    <location>
        <begin position="167"/>
        <end position="379"/>
    </location>
</feature>
<proteinExistence type="predicted"/>
<evidence type="ECO:0000256" key="2">
    <source>
        <dbReference type="SAM" id="Coils"/>
    </source>
</evidence>
<organism evidence="4 5">
    <name type="scientific">Salinicola lusitanus</name>
    <dbReference type="NCBI Taxonomy" id="1949085"/>
    <lineage>
        <taxon>Bacteria</taxon>
        <taxon>Pseudomonadati</taxon>
        <taxon>Pseudomonadota</taxon>
        <taxon>Gammaproteobacteria</taxon>
        <taxon>Oceanospirillales</taxon>
        <taxon>Halomonadaceae</taxon>
        <taxon>Salinicola</taxon>
    </lineage>
</organism>
<dbReference type="EMBL" id="CP151919">
    <property type="protein sequence ID" value="XAD53767.1"/>
    <property type="molecule type" value="Genomic_DNA"/>
</dbReference>
<dbReference type="PANTHER" id="PTHR43156:SF2">
    <property type="entry name" value="STAGE II SPORULATION PROTEIN E"/>
    <property type="match status" value="1"/>
</dbReference>
<evidence type="ECO:0000313" key="4">
    <source>
        <dbReference type="EMBL" id="XAD53767.1"/>
    </source>
</evidence>
<dbReference type="Gene3D" id="1.20.5.390">
    <property type="entry name" value="L1 transposable element, trimerization domain"/>
    <property type="match status" value="1"/>
</dbReference>
<dbReference type="InterPro" id="IPR052016">
    <property type="entry name" value="Bact_Sigma-Reg"/>
</dbReference>